<dbReference type="InterPro" id="IPR000891">
    <property type="entry name" value="PYR_CT"/>
</dbReference>
<keyword evidence="1" id="KW-0092">Biotin</keyword>
<dbReference type="AlphaFoldDB" id="A0A9D1FI54"/>
<reference evidence="4" key="1">
    <citation type="submission" date="2020-10" db="EMBL/GenBank/DDBJ databases">
        <authorList>
            <person name="Gilroy R."/>
        </authorList>
    </citation>
    <scope>NUCLEOTIDE SEQUENCE</scope>
    <source>
        <strain evidence="4">CHK152-2871</strain>
    </source>
</reference>
<dbReference type="GO" id="GO:0006094">
    <property type="term" value="P:gluconeogenesis"/>
    <property type="evidence" value="ECO:0007669"/>
    <property type="project" value="TreeGrafter"/>
</dbReference>
<feature type="domain" description="Lipoyl-binding" evidence="2">
    <location>
        <begin position="520"/>
        <end position="597"/>
    </location>
</feature>
<dbReference type="SUPFAM" id="SSF51230">
    <property type="entry name" value="Single hybrid motif"/>
    <property type="match status" value="1"/>
</dbReference>
<reference evidence="4" key="2">
    <citation type="journal article" date="2021" name="PeerJ">
        <title>Extensive microbial diversity within the chicken gut microbiome revealed by metagenomics and culture.</title>
        <authorList>
            <person name="Gilroy R."/>
            <person name="Ravi A."/>
            <person name="Getino M."/>
            <person name="Pursley I."/>
            <person name="Horton D.L."/>
            <person name="Alikhan N.F."/>
            <person name="Baker D."/>
            <person name="Gharbi K."/>
            <person name="Hall N."/>
            <person name="Watson M."/>
            <person name="Adriaenssens E.M."/>
            <person name="Foster-Nyarko E."/>
            <person name="Jarju S."/>
            <person name="Secka A."/>
            <person name="Antonio M."/>
            <person name="Oren A."/>
            <person name="Chaudhuri R.R."/>
            <person name="La Ragione R."/>
            <person name="Hildebrand F."/>
            <person name="Pallen M.J."/>
        </authorList>
    </citation>
    <scope>NUCLEOTIDE SEQUENCE</scope>
    <source>
        <strain evidence="4">CHK152-2871</strain>
    </source>
</reference>
<evidence type="ECO:0000313" key="4">
    <source>
        <dbReference type="EMBL" id="HIS74158.1"/>
    </source>
</evidence>
<dbReference type="SUPFAM" id="SSF89000">
    <property type="entry name" value="post-HMGL domain-like"/>
    <property type="match status" value="1"/>
</dbReference>
<dbReference type="CDD" id="cd06850">
    <property type="entry name" value="biotinyl_domain"/>
    <property type="match status" value="1"/>
</dbReference>
<dbReference type="FunFam" id="2.40.50.100:FF:000003">
    <property type="entry name" value="Acetyl-CoA carboxylase biotin carboxyl carrier protein"/>
    <property type="match status" value="1"/>
</dbReference>
<dbReference type="SUPFAM" id="SSF51569">
    <property type="entry name" value="Aldolase"/>
    <property type="match status" value="1"/>
</dbReference>
<evidence type="ECO:0000259" key="2">
    <source>
        <dbReference type="PROSITE" id="PS50968"/>
    </source>
</evidence>
<dbReference type="Pfam" id="PF00682">
    <property type="entry name" value="HMGL-like"/>
    <property type="match status" value="1"/>
</dbReference>
<protein>
    <submittedName>
        <fullName evidence="4">Biotin/lipoyl-binding protein</fullName>
    </submittedName>
</protein>
<dbReference type="Pfam" id="PF02436">
    <property type="entry name" value="PYC_OADA"/>
    <property type="match status" value="1"/>
</dbReference>
<dbReference type="PROSITE" id="PS00188">
    <property type="entry name" value="BIOTIN"/>
    <property type="match status" value="1"/>
</dbReference>
<evidence type="ECO:0000313" key="5">
    <source>
        <dbReference type="Proteomes" id="UP000886865"/>
    </source>
</evidence>
<dbReference type="InterPro" id="IPR003379">
    <property type="entry name" value="Carboxylase_cons_dom"/>
</dbReference>
<dbReference type="Pfam" id="PF00364">
    <property type="entry name" value="Biotin_lipoyl"/>
    <property type="match status" value="1"/>
</dbReference>
<dbReference type="PANTHER" id="PTHR43778">
    <property type="entry name" value="PYRUVATE CARBOXYLASE"/>
    <property type="match status" value="1"/>
</dbReference>
<proteinExistence type="predicted"/>
<dbReference type="InterPro" id="IPR001882">
    <property type="entry name" value="Biotin_BS"/>
</dbReference>
<dbReference type="CDD" id="cd07937">
    <property type="entry name" value="DRE_TIM_PC_TC_5S"/>
    <property type="match status" value="1"/>
</dbReference>
<dbReference type="Gene3D" id="2.40.50.100">
    <property type="match status" value="1"/>
</dbReference>
<evidence type="ECO:0000256" key="1">
    <source>
        <dbReference type="ARBA" id="ARBA00023267"/>
    </source>
</evidence>
<dbReference type="PANTHER" id="PTHR43778:SF2">
    <property type="entry name" value="PYRUVATE CARBOXYLASE, MITOCHONDRIAL"/>
    <property type="match status" value="1"/>
</dbReference>
<feature type="domain" description="Pyruvate carboxyltransferase" evidence="3">
    <location>
        <begin position="6"/>
        <end position="276"/>
    </location>
</feature>
<organism evidence="4 5">
    <name type="scientific">Candidatus Galligastranaerophilus intestinavium</name>
    <dbReference type="NCBI Taxonomy" id="2840836"/>
    <lineage>
        <taxon>Bacteria</taxon>
        <taxon>Candidatus Galligastranaerophilus</taxon>
    </lineage>
</organism>
<name>A0A9D1FI54_9BACT</name>
<accession>A0A9D1FI54</accession>
<dbReference type="GO" id="GO:0005737">
    <property type="term" value="C:cytoplasm"/>
    <property type="evidence" value="ECO:0007669"/>
    <property type="project" value="TreeGrafter"/>
</dbReference>
<sequence>MTKKQIKVMDTSFRDGFQSVYGARVFTKDFLPALESAVNAGLRHFEVGGGARFQSPIFYCNENAFDMMDTIRKTVGPNVNLQTLARGVNVVGLDSQPRDIINLHAKMFKKHGMTTIRNFDALNDVNNLIYSGQCIVDNGLNHEVTITMMELPIGCKGAHDVEFYERVLRSILDAGIPFTSLAFKDASGTSAPKKVYETIKRTREILGPDMHIRFHSHETAGTGLAAYLAALDGGADGIDLSMKPVSGGTAQPDIVSMWHALKGSEYDLGIDVEKILETEEIFKECMKDYFLPPEAMAVNPVIISSPLPGGALTANTQMMRDNGTMDKFPQVVAAMKEVVEKGGFATSVTPVSQFYFQQAYSNVMFGAWKKMTEGYGKMVLGYFGKTPCEPDSEVVKMAEEQLGLKPTTELVVDLNDKDPNKGIEAAKKMLKEANLEESEENIFIAATCKEKGIMFLQGKGQIGVRKVDPNQKAACDMEGKPEGYTVSVNNKKYAVRIEGNKAVVNGKTYDISVKDGIEAKEGVNSSDATPIKAALPGAVLKINISEGDMIEEGDVLIVLEAMKMETEIKSPKSGKVASIDVNVGEQVKNGQVLVTLA</sequence>
<dbReference type="Gene3D" id="3.20.20.70">
    <property type="entry name" value="Aldolase class I"/>
    <property type="match status" value="1"/>
</dbReference>
<evidence type="ECO:0000259" key="3">
    <source>
        <dbReference type="PROSITE" id="PS50991"/>
    </source>
</evidence>
<comment type="caution">
    <text evidence="4">The sequence shown here is derived from an EMBL/GenBank/DDBJ whole genome shotgun (WGS) entry which is preliminary data.</text>
</comment>
<dbReference type="InterPro" id="IPR013785">
    <property type="entry name" value="Aldolase_TIM"/>
</dbReference>
<dbReference type="InterPro" id="IPR000089">
    <property type="entry name" value="Biotin_lipoyl"/>
</dbReference>
<dbReference type="EMBL" id="DVJQ01000034">
    <property type="protein sequence ID" value="HIS74158.1"/>
    <property type="molecule type" value="Genomic_DNA"/>
</dbReference>
<dbReference type="InterPro" id="IPR011053">
    <property type="entry name" value="Single_hybrid_motif"/>
</dbReference>
<dbReference type="InterPro" id="IPR055268">
    <property type="entry name" value="PCB-like"/>
</dbReference>
<dbReference type="PROSITE" id="PS50991">
    <property type="entry name" value="PYR_CT"/>
    <property type="match status" value="1"/>
</dbReference>
<gene>
    <name evidence="4" type="ORF">IAA86_03955</name>
</gene>
<dbReference type="Proteomes" id="UP000886865">
    <property type="component" value="Unassembled WGS sequence"/>
</dbReference>
<dbReference type="PROSITE" id="PS50968">
    <property type="entry name" value="BIOTINYL_LIPOYL"/>
    <property type="match status" value="1"/>
</dbReference>
<dbReference type="GO" id="GO:0004736">
    <property type="term" value="F:pyruvate carboxylase activity"/>
    <property type="evidence" value="ECO:0007669"/>
    <property type="project" value="TreeGrafter"/>
</dbReference>